<dbReference type="InterPro" id="IPR024079">
    <property type="entry name" value="MetalloPept_cat_dom_sf"/>
</dbReference>
<feature type="compositionally biased region" description="Pro residues" evidence="1">
    <location>
        <begin position="277"/>
        <end position="290"/>
    </location>
</feature>
<feature type="compositionally biased region" description="Polar residues" evidence="1">
    <location>
        <begin position="250"/>
        <end position="262"/>
    </location>
</feature>
<dbReference type="Gene3D" id="3.40.390.10">
    <property type="entry name" value="Collagenase (Catalytic Domain)"/>
    <property type="match status" value="1"/>
</dbReference>
<name>S8A8V4_DACHA</name>
<dbReference type="EMBL" id="AQGS01000479">
    <property type="protein sequence ID" value="EPS39279.1"/>
    <property type="molecule type" value="Genomic_DNA"/>
</dbReference>
<dbReference type="AlphaFoldDB" id="S8A8V4"/>
<evidence type="ECO:0000256" key="1">
    <source>
        <dbReference type="SAM" id="MobiDB-lite"/>
    </source>
</evidence>
<dbReference type="OrthoDB" id="5426641at2759"/>
<reference evidence="2 3" key="1">
    <citation type="journal article" date="2013" name="PLoS Genet.">
        <title>Genomic mechanisms accounting for the adaptation to parasitism in nematode-trapping fungi.</title>
        <authorList>
            <person name="Meerupati T."/>
            <person name="Andersson K.M."/>
            <person name="Friman E."/>
            <person name="Kumar D."/>
            <person name="Tunlid A."/>
            <person name="Ahren D."/>
        </authorList>
    </citation>
    <scope>NUCLEOTIDE SEQUENCE [LARGE SCALE GENOMIC DNA]</scope>
    <source>
        <strain evidence="2 3">CBS 200.50</strain>
    </source>
</reference>
<evidence type="ECO:0000313" key="3">
    <source>
        <dbReference type="Proteomes" id="UP000015100"/>
    </source>
</evidence>
<dbReference type="Proteomes" id="UP000015100">
    <property type="component" value="Unassembled WGS sequence"/>
</dbReference>
<sequence length="340" mass="37940">MSDRCSDTQKISYLVGWSESGYMVKLFVYALEELRYQRAVGDYLGNDWKSSSISQRIIDNFSRLADLHRGGSYFPEEKLYIYCDENDTPQEVKDHCGEGGCCNDEDGRSGAYVYVAQNEDSTIYAMVLCPNYFSTPSGQQKYSMINKDDKRAVSDIWSVYPNQGSMLLHAQLHLPFLSNSYVGDVKNYYNPYGSAALAFSDPERSSRTAENYAVAALAISQMYLFNLEEPPRWMERPKDFSKDPMPNPPSSTQASGTDQRTATDVPKGGAAGGANPAPQPPKFVPVPTNLPPDLGSRLGYEWLNVTLPKLPAPKELPVNLVEEQSKKKHPDPRVKNNKGT</sequence>
<feature type="region of interest" description="Disordered" evidence="1">
    <location>
        <begin position="311"/>
        <end position="340"/>
    </location>
</feature>
<organism evidence="2 3">
    <name type="scientific">Dactylellina haptotyla (strain CBS 200.50)</name>
    <name type="common">Nematode-trapping fungus</name>
    <name type="synonym">Monacrosporium haptotylum</name>
    <dbReference type="NCBI Taxonomy" id="1284197"/>
    <lineage>
        <taxon>Eukaryota</taxon>
        <taxon>Fungi</taxon>
        <taxon>Dikarya</taxon>
        <taxon>Ascomycota</taxon>
        <taxon>Pezizomycotina</taxon>
        <taxon>Orbiliomycetes</taxon>
        <taxon>Orbiliales</taxon>
        <taxon>Orbiliaceae</taxon>
        <taxon>Dactylellina</taxon>
    </lineage>
</organism>
<proteinExistence type="predicted"/>
<comment type="caution">
    <text evidence="2">The sequence shown here is derived from an EMBL/GenBank/DDBJ whole genome shotgun (WGS) entry which is preliminary data.</text>
</comment>
<protein>
    <submittedName>
        <fullName evidence="2">Uncharacterized protein</fullName>
    </submittedName>
</protein>
<dbReference type="SUPFAM" id="SSF55486">
    <property type="entry name" value="Metalloproteases ('zincins'), catalytic domain"/>
    <property type="match status" value="1"/>
</dbReference>
<evidence type="ECO:0000313" key="2">
    <source>
        <dbReference type="EMBL" id="EPS39279.1"/>
    </source>
</evidence>
<dbReference type="HOGENOM" id="CLU_816411_0_0_1"/>
<gene>
    <name evidence="2" type="ORF">H072_6917</name>
</gene>
<reference evidence="3" key="2">
    <citation type="submission" date="2013-04" db="EMBL/GenBank/DDBJ databases">
        <title>Genomic mechanisms accounting for the adaptation to parasitism in nematode-trapping fungi.</title>
        <authorList>
            <person name="Ahren D.G."/>
        </authorList>
    </citation>
    <scope>NUCLEOTIDE SEQUENCE [LARGE SCALE GENOMIC DNA]</scope>
    <source>
        <strain evidence="3">CBS 200.50</strain>
    </source>
</reference>
<accession>S8A8V4</accession>
<dbReference type="GO" id="GO:0008237">
    <property type="term" value="F:metallopeptidase activity"/>
    <property type="evidence" value="ECO:0007669"/>
    <property type="project" value="InterPro"/>
</dbReference>
<keyword evidence="3" id="KW-1185">Reference proteome</keyword>
<feature type="region of interest" description="Disordered" evidence="1">
    <location>
        <begin position="234"/>
        <end position="297"/>
    </location>
</feature>